<name>A0A318PUX5_KOMXY</name>
<dbReference type="Pfam" id="PF10109">
    <property type="entry name" value="Phage_TAC_7"/>
    <property type="match status" value="2"/>
</dbReference>
<dbReference type="STRING" id="1220579.GCA_001571345_01223"/>
<evidence type="ECO:0000313" key="2">
    <source>
        <dbReference type="Proteomes" id="UP000248257"/>
    </source>
</evidence>
<proteinExistence type="predicted"/>
<organism evidence="1 2">
    <name type="scientific">Komagataeibacter xylinus</name>
    <name type="common">Gluconacetobacter xylinus</name>
    <dbReference type="NCBI Taxonomy" id="28448"/>
    <lineage>
        <taxon>Bacteria</taxon>
        <taxon>Pseudomonadati</taxon>
        <taxon>Pseudomonadota</taxon>
        <taxon>Alphaproteobacteria</taxon>
        <taxon>Acetobacterales</taxon>
        <taxon>Acetobacteraceae</taxon>
        <taxon>Komagataeibacter</taxon>
    </lineage>
</organism>
<dbReference type="EMBL" id="NKUC01000009">
    <property type="protein sequence ID" value="PYD57381.1"/>
    <property type="molecule type" value="Genomic_DNA"/>
</dbReference>
<reference evidence="1 2" key="1">
    <citation type="submission" date="2017-07" db="EMBL/GenBank/DDBJ databases">
        <title>A draft genome sequence of Komagataeibacter xylinus LMG 1515.</title>
        <authorList>
            <person name="Skraban J."/>
            <person name="Cleenwerck I."/>
            <person name="Vandamme P."/>
            <person name="Trcek J."/>
        </authorList>
    </citation>
    <scope>NUCLEOTIDE SEQUENCE [LARGE SCALE GENOMIC DNA]</scope>
    <source>
        <strain evidence="1 2">LMG 1515</strain>
    </source>
</reference>
<accession>A0A318PUX5</accession>
<sequence>MTHPHHKAPTDAEVMAALGQPDEELPARTDDSVIVLDDPITLKDGREYDELDLREPNVFHILSAAQVIGKRPNLETVYSSQIRLVELVSGWPPLATGELPSHVLDRAVAYVTHFQDEARRPDDVPPDLSPSLTLIFDEPIEAVGRTFTTMELRPPKVKERRTAQAFEARGTPEGFMLAEIALVEAIGEWPKAAVLKMPISKFARAADYLTGFFRSGLTTGPT</sequence>
<dbReference type="AlphaFoldDB" id="A0A318PUX5"/>
<gene>
    <name evidence="1" type="ORF">CFR75_06065</name>
</gene>
<comment type="caution">
    <text evidence="1">The sequence shown here is derived from an EMBL/GenBank/DDBJ whole genome shotgun (WGS) entry which is preliminary data.</text>
</comment>
<dbReference type="InterPro" id="IPR019289">
    <property type="entry name" value="Phage_tail_E/E"/>
</dbReference>
<dbReference type="Proteomes" id="UP000248257">
    <property type="component" value="Unassembled WGS sequence"/>
</dbReference>
<keyword evidence="2" id="KW-1185">Reference proteome</keyword>
<evidence type="ECO:0000313" key="1">
    <source>
        <dbReference type="EMBL" id="PYD57381.1"/>
    </source>
</evidence>
<dbReference type="RefSeq" id="WP_061273068.1">
    <property type="nucleotide sequence ID" value="NZ_CBCRXN010000003.1"/>
</dbReference>
<dbReference type="OrthoDB" id="7255679at2"/>
<protein>
    <submittedName>
        <fullName evidence="1">Phage tail assembly protein</fullName>
    </submittedName>
</protein>